<dbReference type="OrthoDB" id="5399926at2759"/>
<comment type="caution">
    <text evidence="1">The sequence shown here is derived from an EMBL/GenBank/DDBJ whole genome shotgun (WGS) entry which is preliminary data.</text>
</comment>
<evidence type="ECO:0000313" key="2">
    <source>
        <dbReference type="Proteomes" id="UP000622797"/>
    </source>
</evidence>
<dbReference type="AlphaFoldDB" id="A0A8H4TPT9"/>
<reference evidence="1" key="1">
    <citation type="journal article" date="2020" name="BMC Genomics">
        <title>Correction to: Identification and distribution of gene clusters required for synthesis of sphingolipid metabolism inhibitors in diverse species of the filamentous fungus Fusarium.</title>
        <authorList>
            <person name="Kim H.S."/>
            <person name="Lohmar J.M."/>
            <person name="Busman M."/>
            <person name="Brown D.W."/>
            <person name="Naumann T.A."/>
            <person name="Divon H.H."/>
            <person name="Lysoe E."/>
            <person name="Uhlig S."/>
            <person name="Proctor R.H."/>
        </authorList>
    </citation>
    <scope>NUCLEOTIDE SEQUENCE</scope>
    <source>
        <strain evidence="1">NRRL 20472</strain>
    </source>
</reference>
<dbReference type="InterPro" id="IPR038491">
    <property type="entry name" value="Velvet_dom_sf"/>
</dbReference>
<reference evidence="1" key="2">
    <citation type="submission" date="2020-05" db="EMBL/GenBank/DDBJ databases">
        <authorList>
            <person name="Kim H.-S."/>
            <person name="Proctor R.H."/>
            <person name="Brown D.W."/>
        </authorList>
    </citation>
    <scope>NUCLEOTIDE SEQUENCE</scope>
    <source>
        <strain evidence="1">NRRL 20472</strain>
    </source>
</reference>
<evidence type="ECO:0000313" key="1">
    <source>
        <dbReference type="EMBL" id="KAF4961871.1"/>
    </source>
</evidence>
<protein>
    <recommendedName>
        <fullName evidence="3">Velvet domain-containing protein</fullName>
    </recommendedName>
</protein>
<proteinExistence type="predicted"/>
<name>A0A8H4TPT9_9HYPO</name>
<organism evidence="1 2">
    <name type="scientific">Fusarium sarcochroum</name>
    <dbReference type="NCBI Taxonomy" id="1208366"/>
    <lineage>
        <taxon>Eukaryota</taxon>
        <taxon>Fungi</taxon>
        <taxon>Dikarya</taxon>
        <taxon>Ascomycota</taxon>
        <taxon>Pezizomycotina</taxon>
        <taxon>Sordariomycetes</taxon>
        <taxon>Hypocreomycetidae</taxon>
        <taxon>Hypocreales</taxon>
        <taxon>Nectriaceae</taxon>
        <taxon>Fusarium</taxon>
        <taxon>Fusarium lateritium species complex</taxon>
    </lineage>
</organism>
<accession>A0A8H4TPT9</accession>
<dbReference type="Proteomes" id="UP000622797">
    <property type="component" value="Unassembled WGS sequence"/>
</dbReference>
<dbReference type="Gene3D" id="2.60.40.3960">
    <property type="entry name" value="Velvet domain"/>
    <property type="match status" value="1"/>
</dbReference>
<dbReference type="EMBL" id="JABEXW010000592">
    <property type="protein sequence ID" value="KAF4961871.1"/>
    <property type="molecule type" value="Genomic_DNA"/>
</dbReference>
<keyword evidence="2" id="KW-1185">Reference proteome</keyword>
<evidence type="ECO:0008006" key="3">
    <source>
        <dbReference type="Google" id="ProtNLM"/>
    </source>
</evidence>
<gene>
    <name evidence="1" type="ORF">FSARC_10011</name>
</gene>
<sequence>MIGSSRTTIYFPFTDLAIPYEGAYKIRVDVYKAAYEDPDGYTFQEQTKSNRITIVSEAVPTTGPGSAERSVIRNLQAAGVPIP</sequence>